<name>A0A8D8H608_CULPI</name>
<feature type="compositionally biased region" description="Basic residues" evidence="1">
    <location>
        <begin position="25"/>
        <end position="35"/>
    </location>
</feature>
<proteinExistence type="predicted"/>
<feature type="compositionally biased region" description="Basic residues" evidence="1">
    <location>
        <begin position="106"/>
        <end position="123"/>
    </location>
</feature>
<feature type="compositionally biased region" description="Basic and acidic residues" evidence="1">
    <location>
        <begin position="13"/>
        <end position="24"/>
    </location>
</feature>
<reference evidence="2" key="1">
    <citation type="submission" date="2021-05" db="EMBL/GenBank/DDBJ databases">
        <authorList>
            <person name="Alioto T."/>
            <person name="Alioto T."/>
            <person name="Gomez Garrido J."/>
        </authorList>
    </citation>
    <scope>NUCLEOTIDE SEQUENCE</scope>
</reference>
<feature type="region of interest" description="Disordered" evidence="1">
    <location>
        <begin position="1"/>
        <end position="154"/>
    </location>
</feature>
<feature type="compositionally biased region" description="Polar residues" evidence="1">
    <location>
        <begin position="53"/>
        <end position="62"/>
    </location>
</feature>
<evidence type="ECO:0000256" key="1">
    <source>
        <dbReference type="SAM" id="MobiDB-lite"/>
    </source>
</evidence>
<dbReference type="EMBL" id="HBUE01305499">
    <property type="protein sequence ID" value="CAG6580640.1"/>
    <property type="molecule type" value="Transcribed_RNA"/>
</dbReference>
<evidence type="ECO:0000313" key="2">
    <source>
        <dbReference type="EMBL" id="CAG6528859.1"/>
    </source>
</evidence>
<dbReference type="AlphaFoldDB" id="A0A8D8H608"/>
<sequence length="154" mass="17012">MFPLLQALQDQAGQHRDSVQTGRKDRYRNRSRRHPNGTLLADSHRQPGHQLSPPGSRSSQVRSLHAHRGPPERGRFRCAHVPGRNQRPAGNGDGRAGERVLPGVLRRGRGRVRRSRHGNRPQRGHLSARPARAHGGELREFDGEGGSSGAQLGH</sequence>
<organism evidence="2">
    <name type="scientific">Culex pipiens</name>
    <name type="common">House mosquito</name>
    <dbReference type="NCBI Taxonomy" id="7175"/>
    <lineage>
        <taxon>Eukaryota</taxon>
        <taxon>Metazoa</taxon>
        <taxon>Ecdysozoa</taxon>
        <taxon>Arthropoda</taxon>
        <taxon>Hexapoda</taxon>
        <taxon>Insecta</taxon>
        <taxon>Pterygota</taxon>
        <taxon>Neoptera</taxon>
        <taxon>Endopterygota</taxon>
        <taxon>Diptera</taxon>
        <taxon>Nematocera</taxon>
        <taxon>Culicoidea</taxon>
        <taxon>Culicidae</taxon>
        <taxon>Culicinae</taxon>
        <taxon>Culicini</taxon>
        <taxon>Culex</taxon>
        <taxon>Culex</taxon>
    </lineage>
</organism>
<protein>
    <submittedName>
        <fullName evidence="2">(northern house mosquito) hypothetical protein</fullName>
    </submittedName>
</protein>
<accession>A0A8D8H608</accession>
<dbReference type="EMBL" id="HBUE01199347">
    <property type="protein sequence ID" value="CAG6528859.1"/>
    <property type="molecule type" value="Transcribed_RNA"/>
</dbReference>